<proteinExistence type="predicted"/>
<sequence>MFRRSMAPDSGMLFVFDSNDLQRFWMKNTLIPLSIAFITSDSLITDILEMAPLDTTTPYSSTRPVLYALEMNSGWFQSKGIKPGDTVRGIPYK</sequence>
<dbReference type="EMBL" id="VGIR01000053">
    <property type="protein sequence ID" value="MBM3331963.1"/>
    <property type="molecule type" value="Genomic_DNA"/>
</dbReference>
<name>A0A938BUH4_UNCW3</name>
<comment type="caution">
    <text evidence="1">The sequence shown here is derived from an EMBL/GenBank/DDBJ whole genome shotgun (WGS) entry which is preliminary data.</text>
</comment>
<dbReference type="PANTHER" id="PTHR37953:SF1">
    <property type="entry name" value="UPF0127 PROTEIN MJ1496"/>
    <property type="match status" value="1"/>
</dbReference>
<dbReference type="Gene3D" id="2.60.120.1140">
    <property type="entry name" value="Protein of unknown function DUF192"/>
    <property type="match status" value="1"/>
</dbReference>
<evidence type="ECO:0000313" key="2">
    <source>
        <dbReference type="Proteomes" id="UP000779900"/>
    </source>
</evidence>
<reference evidence="1" key="1">
    <citation type="submission" date="2019-03" db="EMBL/GenBank/DDBJ databases">
        <title>Lake Tanganyika Metagenome-Assembled Genomes (MAGs).</title>
        <authorList>
            <person name="Tran P."/>
        </authorList>
    </citation>
    <scope>NUCLEOTIDE SEQUENCE</scope>
    <source>
        <strain evidence="1">K_DeepCast_150m_m2_040</strain>
    </source>
</reference>
<accession>A0A938BUH4</accession>
<dbReference type="InterPro" id="IPR038695">
    <property type="entry name" value="Saro_0823-like_sf"/>
</dbReference>
<dbReference type="Proteomes" id="UP000779900">
    <property type="component" value="Unassembled WGS sequence"/>
</dbReference>
<dbReference type="InterPro" id="IPR003795">
    <property type="entry name" value="DUF192"/>
</dbReference>
<gene>
    <name evidence="1" type="ORF">FJY68_08965</name>
</gene>
<evidence type="ECO:0000313" key="1">
    <source>
        <dbReference type="EMBL" id="MBM3331963.1"/>
    </source>
</evidence>
<protein>
    <submittedName>
        <fullName evidence="1">DUF192 domain-containing protein</fullName>
    </submittedName>
</protein>
<dbReference type="AlphaFoldDB" id="A0A938BUH4"/>
<dbReference type="Pfam" id="PF02643">
    <property type="entry name" value="DUF192"/>
    <property type="match status" value="1"/>
</dbReference>
<organism evidence="1 2">
    <name type="scientific">candidate division WOR-3 bacterium</name>
    <dbReference type="NCBI Taxonomy" id="2052148"/>
    <lineage>
        <taxon>Bacteria</taxon>
        <taxon>Bacteria division WOR-3</taxon>
    </lineage>
</organism>
<dbReference type="PANTHER" id="PTHR37953">
    <property type="entry name" value="UPF0127 PROTEIN MJ1496"/>
    <property type="match status" value="1"/>
</dbReference>